<gene>
    <name evidence="1" type="ORF">PPTG_21776</name>
</gene>
<sequence length="73" mass="8457">MLKKVKKEWEEFANQADVTSYEQSLTSWVWDVGQRGYCKVGFEQITHGVCGAVWKRNDHFREHFGRAVSGVAH</sequence>
<dbReference type="AlphaFoldDB" id="W2QU70"/>
<dbReference type="GeneID" id="20190375"/>
<dbReference type="Proteomes" id="UP000018817">
    <property type="component" value="Unassembled WGS sequence"/>
</dbReference>
<accession>W2QU70</accession>
<dbReference type="RefSeq" id="XP_008898209.1">
    <property type="nucleotide sequence ID" value="XM_008899961.1"/>
</dbReference>
<reference evidence="2" key="1">
    <citation type="submission" date="2011-12" db="EMBL/GenBank/DDBJ databases">
        <authorList>
            <consortium name="The Broad Institute Genome Sequencing Platform"/>
            <person name="Russ C."/>
            <person name="Tyler B."/>
            <person name="Panabieres F."/>
            <person name="Shan W."/>
            <person name="Tripathy S."/>
            <person name="Grunwald N."/>
            <person name="Machado M."/>
            <person name="Young S.K."/>
            <person name="Zeng Q."/>
            <person name="Gargeya S."/>
            <person name="Fitzgerald M."/>
            <person name="Haas B."/>
            <person name="Abouelleil A."/>
            <person name="Alvarado L."/>
            <person name="Arachchi H.M."/>
            <person name="Berlin A."/>
            <person name="Chapman S.B."/>
            <person name="Gearin G."/>
            <person name="Goldberg J."/>
            <person name="Griggs A."/>
            <person name="Gujja S."/>
            <person name="Hansen M."/>
            <person name="Heiman D."/>
            <person name="Howarth C."/>
            <person name="Larimer J."/>
            <person name="Lui A."/>
            <person name="MacDonald P.J.P."/>
            <person name="McCowen C."/>
            <person name="Montmayeur A."/>
            <person name="Murphy C."/>
            <person name="Neiman D."/>
            <person name="Pearson M."/>
            <person name="Priest M."/>
            <person name="Roberts A."/>
            <person name="Saif S."/>
            <person name="Shea T."/>
            <person name="Sisk P."/>
            <person name="Stolte C."/>
            <person name="Sykes S."/>
            <person name="Wortman J."/>
            <person name="Nusbaum C."/>
            <person name="Birren B."/>
        </authorList>
    </citation>
    <scope>NUCLEOTIDE SEQUENCE [LARGE SCALE GENOMIC DNA]</scope>
    <source>
        <strain evidence="2">INRA-310</strain>
    </source>
</reference>
<dbReference type="EMBL" id="KI669568">
    <property type="protein sequence ID" value="ETN16747.1"/>
    <property type="molecule type" value="Genomic_DNA"/>
</dbReference>
<organism evidence="1 2">
    <name type="scientific">Phytophthora nicotianae (strain INRA-310)</name>
    <name type="common">Phytophthora parasitica</name>
    <dbReference type="NCBI Taxonomy" id="761204"/>
    <lineage>
        <taxon>Eukaryota</taxon>
        <taxon>Sar</taxon>
        <taxon>Stramenopiles</taxon>
        <taxon>Oomycota</taxon>
        <taxon>Peronosporomycetes</taxon>
        <taxon>Peronosporales</taxon>
        <taxon>Peronosporaceae</taxon>
        <taxon>Phytophthora</taxon>
    </lineage>
</organism>
<evidence type="ECO:0000313" key="1">
    <source>
        <dbReference type="EMBL" id="ETN16747.1"/>
    </source>
</evidence>
<protein>
    <submittedName>
        <fullName evidence="1">Uncharacterized protein</fullName>
    </submittedName>
</protein>
<name>W2QU70_PHYN3</name>
<proteinExistence type="predicted"/>
<reference evidence="1 2" key="2">
    <citation type="submission" date="2013-11" db="EMBL/GenBank/DDBJ databases">
        <title>The Genome Sequence of Phytophthora parasitica INRA-310.</title>
        <authorList>
            <consortium name="The Broad Institute Genomics Platform"/>
            <person name="Russ C."/>
            <person name="Tyler B."/>
            <person name="Panabieres F."/>
            <person name="Shan W."/>
            <person name="Tripathy S."/>
            <person name="Grunwald N."/>
            <person name="Machado M."/>
            <person name="Johnson C.S."/>
            <person name="Arredondo F."/>
            <person name="Hong C."/>
            <person name="Coffey M."/>
            <person name="Young S.K."/>
            <person name="Zeng Q."/>
            <person name="Gargeya S."/>
            <person name="Fitzgerald M."/>
            <person name="Abouelleil A."/>
            <person name="Alvarado L."/>
            <person name="Chapman S.B."/>
            <person name="Gainer-Dewar J."/>
            <person name="Goldberg J."/>
            <person name="Griggs A."/>
            <person name="Gujja S."/>
            <person name="Hansen M."/>
            <person name="Howarth C."/>
            <person name="Imamovic A."/>
            <person name="Ireland A."/>
            <person name="Larimer J."/>
            <person name="McCowan C."/>
            <person name="Murphy C."/>
            <person name="Pearson M."/>
            <person name="Poon T.W."/>
            <person name="Priest M."/>
            <person name="Roberts A."/>
            <person name="Saif S."/>
            <person name="Shea T."/>
            <person name="Sykes S."/>
            <person name="Wortman J."/>
            <person name="Nusbaum C."/>
            <person name="Birren B."/>
        </authorList>
    </citation>
    <scope>NUCLEOTIDE SEQUENCE [LARGE SCALE GENOMIC DNA]</scope>
    <source>
        <strain evidence="1 2">INRA-310</strain>
    </source>
</reference>
<dbReference type="VEuPathDB" id="FungiDB:PPTG_21776"/>
<evidence type="ECO:0000313" key="2">
    <source>
        <dbReference type="Proteomes" id="UP000018817"/>
    </source>
</evidence>